<evidence type="ECO:0008006" key="7">
    <source>
        <dbReference type="Google" id="ProtNLM"/>
    </source>
</evidence>
<evidence type="ECO:0000313" key="5">
    <source>
        <dbReference type="EMBL" id="CAG7717587.1"/>
    </source>
</evidence>
<feature type="binding site" evidence="3">
    <location>
        <position position="72"/>
    </location>
    <ligand>
        <name>GTP</name>
        <dbReference type="ChEBI" id="CHEBI:37565"/>
    </ligand>
</feature>
<evidence type="ECO:0000313" key="6">
    <source>
        <dbReference type="Proteomes" id="UP000708208"/>
    </source>
</evidence>
<dbReference type="PROSITE" id="PS51417">
    <property type="entry name" value="ARF"/>
    <property type="match status" value="1"/>
</dbReference>
<dbReference type="GO" id="GO:0005525">
    <property type="term" value="F:GTP binding"/>
    <property type="evidence" value="ECO:0007669"/>
    <property type="project" value="UniProtKB-KW"/>
</dbReference>
<dbReference type="InterPro" id="IPR006689">
    <property type="entry name" value="Small_GTPase_ARF/SAR"/>
</dbReference>
<keyword evidence="1 3" id="KW-0547">Nucleotide-binding</keyword>
<protein>
    <recommendedName>
        <fullName evidence="7">ADP-ribosylation factor-like protein 16</fullName>
    </recommendedName>
</protein>
<dbReference type="GO" id="GO:0003924">
    <property type="term" value="F:GTPase activity"/>
    <property type="evidence" value="ECO:0007669"/>
    <property type="project" value="InterPro"/>
</dbReference>
<comment type="caution">
    <text evidence="5">The sequence shown here is derived from an EMBL/GenBank/DDBJ whole genome shotgun (WGS) entry which is preliminary data.</text>
</comment>
<keyword evidence="6" id="KW-1185">Reference proteome</keyword>
<name>A0A8J2NTD3_9HEXA</name>
<accession>A0A8J2NTD3</accession>
<dbReference type="OrthoDB" id="365445at2759"/>
<feature type="binding site" evidence="4">
    <location>
        <position position="34"/>
    </location>
    <ligand>
        <name>Mg(2+)</name>
        <dbReference type="ChEBI" id="CHEBI:18420"/>
    </ligand>
</feature>
<dbReference type="GO" id="GO:0046872">
    <property type="term" value="F:metal ion binding"/>
    <property type="evidence" value="ECO:0007669"/>
    <property type="project" value="UniProtKB-KW"/>
</dbReference>
<evidence type="ECO:0000256" key="3">
    <source>
        <dbReference type="PIRSR" id="PIRSR606689-1"/>
    </source>
</evidence>
<dbReference type="EMBL" id="CAJVCH010047113">
    <property type="protein sequence ID" value="CAG7717587.1"/>
    <property type="molecule type" value="Genomic_DNA"/>
</dbReference>
<reference evidence="5" key="1">
    <citation type="submission" date="2021-06" db="EMBL/GenBank/DDBJ databases">
        <authorList>
            <person name="Hodson N. C."/>
            <person name="Mongue J. A."/>
            <person name="Jaron S. K."/>
        </authorList>
    </citation>
    <scope>NUCLEOTIDE SEQUENCE</scope>
</reference>
<sequence length="191" mass="21069">MACLCLGPISSGKTLLLRRLQNSAVDETTPTVETVGTNIVQVPKKAPAKSEKEKKRKGWDERDTIGLREVGGSMAPLWASYYSPGKPIIYTIDSSNLFQVSIATVLLMEMLAHEKLVGSKFLIVLAKSDLTNRKKLNYLKFMMRLDNIASQAGSRITIEEASALTGNGVENIRKWIVENCDCDEYGASKNN</sequence>
<dbReference type="Pfam" id="PF00025">
    <property type="entry name" value="Arf"/>
    <property type="match status" value="1"/>
</dbReference>
<keyword evidence="2 3" id="KW-0342">GTP-binding</keyword>
<gene>
    <name evidence="5" type="ORF">AFUS01_LOCUS7041</name>
</gene>
<dbReference type="Proteomes" id="UP000708208">
    <property type="component" value="Unassembled WGS sequence"/>
</dbReference>
<proteinExistence type="predicted"/>
<evidence type="ECO:0000256" key="4">
    <source>
        <dbReference type="PIRSR" id="PIRSR606689-2"/>
    </source>
</evidence>
<evidence type="ECO:0000256" key="1">
    <source>
        <dbReference type="ARBA" id="ARBA00022741"/>
    </source>
</evidence>
<organism evidence="5 6">
    <name type="scientific">Allacma fusca</name>
    <dbReference type="NCBI Taxonomy" id="39272"/>
    <lineage>
        <taxon>Eukaryota</taxon>
        <taxon>Metazoa</taxon>
        <taxon>Ecdysozoa</taxon>
        <taxon>Arthropoda</taxon>
        <taxon>Hexapoda</taxon>
        <taxon>Collembola</taxon>
        <taxon>Symphypleona</taxon>
        <taxon>Sminthuridae</taxon>
        <taxon>Allacma</taxon>
    </lineage>
</organism>
<evidence type="ECO:0000256" key="2">
    <source>
        <dbReference type="ARBA" id="ARBA00023134"/>
    </source>
</evidence>
<dbReference type="PANTHER" id="PTHR46688:SF1">
    <property type="entry name" value="ADP-RIBOSYLATION FACTOR-LIKE PROTEIN 16"/>
    <property type="match status" value="1"/>
</dbReference>
<feature type="binding site" evidence="4">
    <location>
        <position position="14"/>
    </location>
    <ligand>
        <name>Mg(2+)</name>
        <dbReference type="ChEBI" id="CHEBI:18420"/>
    </ligand>
</feature>
<dbReference type="PANTHER" id="PTHR46688">
    <property type="entry name" value="ADP-RIBOSYLATION FACTOR-LIKE PROTEIN 16"/>
    <property type="match status" value="1"/>
</dbReference>
<keyword evidence="4" id="KW-0479">Metal-binding</keyword>
<dbReference type="AlphaFoldDB" id="A0A8J2NTD3"/>
<feature type="binding site" evidence="3">
    <location>
        <begin position="7"/>
        <end position="14"/>
    </location>
    <ligand>
        <name>GTP</name>
        <dbReference type="ChEBI" id="CHEBI:37565"/>
    </ligand>
</feature>
<keyword evidence="4" id="KW-0460">Magnesium</keyword>